<accession>A0ABR5MN87</accession>
<protein>
    <submittedName>
        <fullName evidence="1">Uncharacterized protein</fullName>
    </submittedName>
</protein>
<reference evidence="1 2" key="1">
    <citation type="submission" date="2015-07" db="EMBL/GenBank/DDBJ databases">
        <title>High-quality draft genome sequence of Oceanobacillus caeni HM6, a bacillus isolated from a human feces.</title>
        <authorList>
            <person name="Kumar J."/>
            <person name="Verma M.K."/>
            <person name="Pandey R."/>
            <person name="Bhambi M."/>
            <person name="Chauhan N."/>
        </authorList>
    </citation>
    <scope>NUCLEOTIDE SEQUENCE [LARGE SCALE GENOMIC DNA]</scope>
    <source>
        <strain evidence="1 2">HM6</strain>
    </source>
</reference>
<organism evidence="1 2">
    <name type="scientific">Oceanobacillus caeni</name>
    <dbReference type="NCBI Taxonomy" id="405946"/>
    <lineage>
        <taxon>Bacteria</taxon>
        <taxon>Bacillati</taxon>
        <taxon>Bacillota</taxon>
        <taxon>Bacilli</taxon>
        <taxon>Bacillales</taxon>
        <taxon>Bacillaceae</taxon>
        <taxon>Oceanobacillus</taxon>
    </lineage>
</organism>
<comment type="caution">
    <text evidence="1">The sequence shown here is derived from an EMBL/GenBank/DDBJ whole genome shotgun (WGS) entry which is preliminary data.</text>
</comment>
<evidence type="ECO:0000313" key="2">
    <source>
        <dbReference type="Proteomes" id="UP000037854"/>
    </source>
</evidence>
<name>A0ABR5MN87_9BACI</name>
<proteinExistence type="predicted"/>
<evidence type="ECO:0000313" key="1">
    <source>
        <dbReference type="EMBL" id="KPH78468.1"/>
    </source>
</evidence>
<dbReference type="EMBL" id="LGTK01000003">
    <property type="protein sequence ID" value="KPH78468.1"/>
    <property type="molecule type" value="Genomic_DNA"/>
</dbReference>
<dbReference type="Proteomes" id="UP000037854">
    <property type="component" value="Unassembled WGS sequence"/>
</dbReference>
<keyword evidence="2" id="KW-1185">Reference proteome</keyword>
<gene>
    <name evidence="1" type="ORF">AFL42_01820</name>
</gene>
<dbReference type="RefSeq" id="WP_060667626.1">
    <property type="nucleotide sequence ID" value="NZ_LGTK01000003.1"/>
</dbReference>
<sequence length="145" mass="17091">MFNRKWEVYANISQKEALQLFKQIIGKQGMDYKIEKALPNIMYDPNNEQFIIKTKNFSINVIYVSNDPITRIFANLLGTAHNFKGISFLSIGYNKSNSAELPIILRKFTEMSPESPWNITAYPRFRFAVLLQLITKQKWKRFLYK</sequence>